<keyword evidence="9 13" id="KW-0093">Biotin biosynthesis</keyword>
<evidence type="ECO:0000256" key="11">
    <source>
        <dbReference type="ARBA" id="ARBA00023014"/>
    </source>
</evidence>
<dbReference type="PANTHER" id="PTHR22976:SF2">
    <property type="entry name" value="BIOTIN SYNTHASE, MITOCHONDRIAL"/>
    <property type="match status" value="1"/>
</dbReference>
<comment type="similarity">
    <text evidence="2 13">Belongs to the radical SAM superfamily. Biotin synthase family.</text>
</comment>
<dbReference type="InterPro" id="IPR002684">
    <property type="entry name" value="Biotin_synth/BioAB"/>
</dbReference>
<dbReference type="Proteomes" id="UP000199230">
    <property type="component" value="Unassembled WGS sequence"/>
</dbReference>
<comment type="catalytic activity">
    <reaction evidence="12 13">
        <text>(4R,5S)-dethiobiotin + (sulfur carrier)-SH + 2 reduced [2Fe-2S]-[ferredoxin] + 2 S-adenosyl-L-methionine = (sulfur carrier)-H + biotin + 2 5'-deoxyadenosine + 2 L-methionine + 2 oxidized [2Fe-2S]-[ferredoxin]</text>
        <dbReference type="Rhea" id="RHEA:22060"/>
        <dbReference type="Rhea" id="RHEA-COMP:10000"/>
        <dbReference type="Rhea" id="RHEA-COMP:10001"/>
        <dbReference type="Rhea" id="RHEA-COMP:14737"/>
        <dbReference type="Rhea" id="RHEA-COMP:14739"/>
        <dbReference type="ChEBI" id="CHEBI:17319"/>
        <dbReference type="ChEBI" id="CHEBI:29917"/>
        <dbReference type="ChEBI" id="CHEBI:33737"/>
        <dbReference type="ChEBI" id="CHEBI:33738"/>
        <dbReference type="ChEBI" id="CHEBI:57586"/>
        <dbReference type="ChEBI" id="CHEBI:57844"/>
        <dbReference type="ChEBI" id="CHEBI:59789"/>
        <dbReference type="ChEBI" id="CHEBI:64428"/>
        <dbReference type="ChEBI" id="CHEBI:149473"/>
        <dbReference type="EC" id="2.8.1.6"/>
    </reaction>
</comment>
<comment type="pathway">
    <text evidence="1 13">Cofactor biosynthesis; biotin biosynthesis; biotin from 7,8-diaminononanoate: step 2/2.</text>
</comment>
<dbReference type="PROSITE" id="PS51918">
    <property type="entry name" value="RADICAL_SAM"/>
    <property type="match status" value="1"/>
</dbReference>
<feature type="binding site" evidence="13 14">
    <location>
        <position position="198"/>
    </location>
    <ligand>
        <name>[2Fe-2S] cluster</name>
        <dbReference type="ChEBI" id="CHEBI:190135"/>
    </ligand>
</feature>
<evidence type="ECO:0000256" key="4">
    <source>
        <dbReference type="ARBA" id="ARBA00022485"/>
    </source>
</evidence>
<evidence type="ECO:0000256" key="14">
    <source>
        <dbReference type="PIRSR" id="PIRSR001619-1"/>
    </source>
</evidence>
<comment type="cofactor">
    <cofactor evidence="13 14">
        <name>[4Fe-4S] cluster</name>
        <dbReference type="ChEBI" id="CHEBI:49883"/>
    </cofactor>
    <text evidence="13 14">Binds 1 [4Fe-4S] cluster. The cluster is coordinated with 3 cysteines and an exchangeable S-adenosyl-L-methionine.</text>
</comment>
<organism evidence="16 17">
    <name type="scientific">Tindallia californiensis</name>
    <dbReference type="NCBI Taxonomy" id="159292"/>
    <lineage>
        <taxon>Bacteria</taxon>
        <taxon>Bacillati</taxon>
        <taxon>Bacillota</taxon>
        <taxon>Clostridia</taxon>
        <taxon>Peptostreptococcales</taxon>
        <taxon>Tindalliaceae</taxon>
        <taxon>Tindallia</taxon>
    </lineage>
</organism>
<proteinExistence type="inferred from homology"/>
<evidence type="ECO:0000256" key="2">
    <source>
        <dbReference type="ARBA" id="ARBA00010765"/>
    </source>
</evidence>
<feature type="binding site" evidence="13 14">
    <location>
        <position position="69"/>
    </location>
    <ligand>
        <name>[4Fe-4S] cluster</name>
        <dbReference type="ChEBI" id="CHEBI:49883"/>
        <note>4Fe-4S-S-AdoMet</note>
    </ligand>
</feature>
<evidence type="ECO:0000256" key="7">
    <source>
        <dbReference type="ARBA" id="ARBA00022714"/>
    </source>
</evidence>
<accession>A0A1H3IPC0</accession>
<evidence type="ECO:0000313" key="17">
    <source>
        <dbReference type="Proteomes" id="UP000199230"/>
    </source>
</evidence>
<evidence type="ECO:0000256" key="6">
    <source>
        <dbReference type="ARBA" id="ARBA00022691"/>
    </source>
</evidence>
<feature type="binding site" evidence="13 14">
    <location>
        <position position="268"/>
    </location>
    <ligand>
        <name>[2Fe-2S] cluster</name>
        <dbReference type="ChEBI" id="CHEBI:190135"/>
    </ligand>
</feature>
<evidence type="ECO:0000256" key="13">
    <source>
        <dbReference type="HAMAP-Rule" id="MF_01694"/>
    </source>
</evidence>
<dbReference type="SMART" id="SM00729">
    <property type="entry name" value="Elp3"/>
    <property type="match status" value="1"/>
</dbReference>
<dbReference type="NCBIfam" id="TIGR00433">
    <property type="entry name" value="bioB"/>
    <property type="match status" value="1"/>
</dbReference>
<keyword evidence="4 13" id="KW-0004">4Fe-4S</keyword>
<evidence type="ECO:0000259" key="15">
    <source>
        <dbReference type="PROSITE" id="PS51918"/>
    </source>
</evidence>
<protein>
    <recommendedName>
        <fullName evidence="3 13">Biotin synthase</fullName>
        <ecNumber evidence="3 13">2.8.1.6</ecNumber>
    </recommendedName>
</protein>
<dbReference type="STRING" id="159292.SAMN05192546_101235"/>
<keyword evidence="11 13" id="KW-0411">Iron-sulfur</keyword>
<dbReference type="PIRSF" id="PIRSF001619">
    <property type="entry name" value="Biotin_synth"/>
    <property type="match status" value="1"/>
</dbReference>
<evidence type="ECO:0000256" key="12">
    <source>
        <dbReference type="ARBA" id="ARBA00051157"/>
    </source>
</evidence>
<dbReference type="CDD" id="cd01335">
    <property type="entry name" value="Radical_SAM"/>
    <property type="match status" value="1"/>
</dbReference>
<comment type="cofactor">
    <cofactor evidence="14">
        <name>[2Fe-2S] cluster</name>
        <dbReference type="ChEBI" id="CHEBI:190135"/>
    </cofactor>
    <text evidence="14">Binds 1 [2Fe-2S] cluster. The cluster is coordinated with 3 cysteines and 1 arginine.</text>
</comment>
<dbReference type="GO" id="GO:0004076">
    <property type="term" value="F:biotin synthase activity"/>
    <property type="evidence" value="ECO:0007669"/>
    <property type="project" value="UniProtKB-UniRule"/>
</dbReference>
<keyword evidence="7 13" id="KW-0001">2Fe-2S</keyword>
<dbReference type="InterPro" id="IPR024177">
    <property type="entry name" value="Biotin_synthase"/>
</dbReference>
<keyword evidence="10 13" id="KW-0408">Iron</keyword>
<feature type="binding site" evidence="13 14">
    <location>
        <position position="106"/>
    </location>
    <ligand>
        <name>[2Fe-2S] cluster</name>
        <dbReference type="ChEBI" id="CHEBI:190135"/>
    </ligand>
</feature>
<dbReference type="Pfam" id="PF06968">
    <property type="entry name" value="BATS"/>
    <property type="match status" value="1"/>
</dbReference>
<dbReference type="Gene3D" id="3.20.20.70">
    <property type="entry name" value="Aldolase class I"/>
    <property type="match status" value="1"/>
</dbReference>
<dbReference type="GO" id="GO:0009102">
    <property type="term" value="P:biotin biosynthetic process"/>
    <property type="evidence" value="ECO:0007669"/>
    <property type="project" value="UniProtKB-UniRule"/>
</dbReference>
<dbReference type="InterPro" id="IPR010722">
    <property type="entry name" value="BATS_dom"/>
</dbReference>
<dbReference type="PANTHER" id="PTHR22976">
    <property type="entry name" value="BIOTIN SYNTHASE"/>
    <property type="match status" value="1"/>
</dbReference>
<dbReference type="GO" id="GO:0005506">
    <property type="term" value="F:iron ion binding"/>
    <property type="evidence" value="ECO:0007669"/>
    <property type="project" value="UniProtKB-UniRule"/>
</dbReference>
<name>A0A1H3IPC0_9FIRM</name>
<evidence type="ECO:0000256" key="10">
    <source>
        <dbReference type="ARBA" id="ARBA00023004"/>
    </source>
</evidence>
<evidence type="ECO:0000256" key="3">
    <source>
        <dbReference type="ARBA" id="ARBA00012236"/>
    </source>
</evidence>
<comment type="subunit">
    <text evidence="13">Homodimer.</text>
</comment>
<comment type="function">
    <text evidence="13">Catalyzes the conversion of dethiobiotin (DTB) to biotin by the insertion of a sulfur atom into dethiobiotin via a radical-based mechanism.</text>
</comment>
<dbReference type="GO" id="GO:0051537">
    <property type="term" value="F:2 iron, 2 sulfur cluster binding"/>
    <property type="evidence" value="ECO:0007669"/>
    <property type="project" value="UniProtKB-KW"/>
</dbReference>
<keyword evidence="8 13" id="KW-0479">Metal-binding</keyword>
<evidence type="ECO:0000313" key="16">
    <source>
        <dbReference type="EMBL" id="SDY29550.1"/>
    </source>
</evidence>
<dbReference type="HAMAP" id="MF_01694">
    <property type="entry name" value="BioB"/>
    <property type="match status" value="1"/>
</dbReference>
<feature type="domain" description="Radical SAM core" evidence="15">
    <location>
        <begin position="44"/>
        <end position="273"/>
    </location>
</feature>
<evidence type="ECO:0000256" key="8">
    <source>
        <dbReference type="ARBA" id="ARBA00022723"/>
    </source>
</evidence>
<dbReference type="UniPathway" id="UPA00078">
    <property type="reaction ID" value="UER00162"/>
</dbReference>
<feature type="binding site" evidence="13 14">
    <location>
        <position position="138"/>
    </location>
    <ligand>
        <name>[2Fe-2S] cluster</name>
        <dbReference type="ChEBI" id="CHEBI:190135"/>
    </ligand>
</feature>
<dbReference type="RefSeq" id="WP_093310112.1">
    <property type="nucleotide sequence ID" value="NZ_FNPV01000001.1"/>
</dbReference>
<evidence type="ECO:0000256" key="5">
    <source>
        <dbReference type="ARBA" id="ARBA00022679"/>
    </source>
</evidence>
<dbReference type="AlphaFoldDB" id="A0A1H3IPC0"/>
<reference evidence="16 17" key="1">
    <citation type="submission" date="2016-10" db="EMBL/GenBank/DDBJ databases">
        <authorList>
            <person name="de Groot N.N."/>
        </authorList>
    </citation>
    <scope>NUCLEOTIDE SEQUENCE [LARGE SCALE GENOMIC DNA]</scope>
    <source>
        <strain evidence="16 17">APO</strain>
    </source>
</reference>
<dbReference type="EMBL" id="FNPV01000001">
    <property type="protein sequence ID" value="SDY29550.1"/>
    <property type="molecule type" value="Genomic_DNA"/>
</dbReference>
<dbReference type="GO" id="GO:0051539">
    <property type="term" value="F:4 iron, 4 sulfur cluster binding"/>
    <property type="evidence" value="ECO:0007669"/>
    <property type="project" value="UniProtKB-KW"/>
</dbReference>
<keyword evidence="17" id="KW-1185">Reference proteome</keyword>
<dbReference type="InterPro" id="IPR007197">
    <property type="entry name" value="rSAM"/>
</dbReference>
<sequence>MNINHLTQEIIEGRILKRHEDLRFFATVNLRKLCEGSNAIRQALCGDSVDLCSIINGLSGKCREDCKFCAQSSHHHTEVEEYRFLDSDTLIADCKKHADKGVHRYSIVTAGRKLEPKDLKAVCYAYKTMSKHNNINLCASHGLLSEEDFIALKESGVTMYHANIETSRRNFPNVCTTHTYEDKLNTIKLAQGLGFKVCSGGIIGMGETFEDRLDMALSLSELQIPSIPINVLMPIKGTVYEHIEPLTEDEILRTIAMFRFINPTARIRLAAGRGLMKDSGKQAFLAGANATITGDLLTTSGNNIDQDKRMLKQMGFHI</sequence>
<dbReference type="EC" id="2.8.1.6" evidence="3 13"/>
<dbReference type="InterPro" id="IPR058240">
    <property type="entry name" value="rSAM_sf"/>
</dbReference>
<dbReference type="SFLD" id="SFLDS00029">
    <property type="entry name" value="Radical_SAM"/>
    <property type="match status" value="1"/>
</dbReference>
<evidence type="ECO:0000256" key="1">
    <source>
        <dbReference type="ARBA" id="ARBA00004942"/>
    </source>
</evidence>
<dbReference type="SMART" id="SM00876">
    <property type="entry name" value="BATS"/>
    <property type="match status" value="1"/>
</dbReference>
<dbReference type="Pfam" id="PF04055">
    <property type="entry name" value="Radical_SAM"/>
    <property type="match status" value="1"/>
</dbReference>
<keyword evidence="6 13" id="KW-0949">S-adenosyl-L-methionine</keyword>
<gene>
    <name evidence="13" type="primary">bioB</name>
    <name evidence="16" type="ORF">SAMN05192546_101235</name>
</gene>
<evidence type="ECO:0000256" key="9">
    <source>
        <dbReference type="ARBA" id="ARBA00022756"/>
    </source>
</evidence>
<feature type="binding site" evidence="13 14">
    <location>
        <position position="62"/>
    </location>
    <ligand>
        <name>[4Fe-4S] cluster</name>
        <dbReference type="ChEBI" id="CHEBI:49883"/>
        <note>4Fe-4S-S-AdoMet</note>
    </ligand>
</feature>
<feature type="binding site" evidence="13 14">
    <location>
        <position position="66"/>
    </location>
    <ligand>
        <name>[4Fe-4S] cluster</name>
        <dbReference type="ChEBI" id="CHEBI:49883"/>
        <note>4Fe-4S-S-AdoMet</note>
    </ligand>
</feature>
<comment type="cofactor">
    <cofactor evidence="13">
        <name>[2Fe-2S] cluster</name>
        <dbReference type="ChEBI" id="CHEBI:190135"/>
    </cofactor>
    <text evidence="13">Binds 1 [2Fe-2S] cluster. The cluster is coordinated with 3 cysteines and 1 arginine.</text>
</comment>
<dbReference type="InterPro" id="IPR006638">
    <property type="entry name" value="Elp3/MiaA/NifB-like_rSAM"/>
</dbReference>
<dbReference type="InterPro" id="IPR013785">
    <property type="entry name" value="Aldolase_TIM"/>
</dbReference>
<dbReference type="OrthoDB" id="9786826at2"/>
<dbReference type="SFLD" id="SFLDG01278">
    <property type="entry name" value="biotin_synthase_like"/>
    <property type="match status" value="1"/>
</dbReference>
<keyword evidence="5 13" id="KW-0808">Transferase</keyword>
<dbReference type="SUPFAM" id="SSF102114">
    <property type="entry name" value="Radical SAM enzymes"/>
    <property type="match status" value="1"/>
</dbReference>
<dbReference type="SFLD" id="SFLDG01060">
    <property type="entry name" value="BATS_domain_containing"/>
    <property type="match status" value="1"/>
</dbReference>